<feature type="transmembrane region" description="Helical" evidence="1">
    <location>
        <begin position="98"/>
        <end position="119"/>
    </location>
</feature>
<feature type="transmembrane region" description="Helical" evidence="1">
    <location>
        <begin position="218"/>
        <end position="239"/>
    </location>
</feature>
<feature type="transmembrane region" description="Helical" evidence="1">
    <location>
        <begin position="131"/>
        <end position="155"/>
    </location>
</feature>
<dbReference type="RefSeq" id="WP_379982531.1">
    <property type="nucleotide sequence ID" value="NZ_JBHUMO010000060.1"/>
</dbReference>
<sequence>MKHYIKFEMKNTFGYSIGMIVGGLLPLFLAIGGYHASQDIEQNKILAQTIFSMCLPMIPLGLVMLPFTIAFAKDIEGGISTRFALFGYTKLKQMFAKFISILFLVSGICVIYFLVLKIVLPLPSPSMEALVLIVCGILFLTISFYFLAFTIAWFFKGFNAVQGIAMIAYFGIAIITGTIGGFEFTGVMKKVSNAIPFNSFRTELANKWTTAGFDMSDVLIRLAIFMAATILLFVITNILSIKTNGSL</sequence>
<keyword evidence="1" id="KW-0472">Membrane</keyword>
<name>A0ABW5TL13_9ENTE</name>
<feature type="transmembrane region" description="Helical" evidence="1">
    <location>
        <begin position="12"/>
        <end position="33"/>
    </location>
</feature>
<keyword evidence="1" id="KW-1133">Transmembrane helix</keyword>
<comment type="caution">
    <text evidence="2">The sequence shown here is derived from an EMBL/GenBank/DDBJ whole genome shotgun (WGS) entry which is preliminary data.</text>
</comment>
<evidence type="ECO:0000313" key="2">
    <source>
        <dbReference type="EMBL" id="MFD2729822.1"/>
    </source>
</evidence>
<keyword evidence="1" id="KW-0812">Transmembrane</keyword>
<organism evidence="2 3">
    <name type="scientific">Enterococcus camelliae</name>
    <dbReference type="NCBI Taxonomy" id="453959"/>
    <lineage>
        <taxon>Bacteria</taxon>
        <taxon>Bacillati</taxon>
        <taxon>Bacillota</taxon>
        <taxon>Bacilli</taxon>
        <taxon>Lactobacillales</taxon>
        <taxon>Enterococcaceae</taxon>
        <taxon>Enterococcus</taxon>
    </lineage>
</organism>
<feature type="transmembrane region" description="Helical" evidence="1">
    <location>
        <begin position="45"/>
        <end position="72"/>
    </location>
</feature>
<dbReference type="Proteomes" id="UP001597427">
    <property type="component" value="Unassembled WGS sequence"/>
</dbReference>
<protein>
    <submittedName>
        <fullName evidence="2">MFS transporter permease</fullName>
    </submittedName>
</protein>
<reference evidence="3" key="1">
    <citation type="journal article" date="2019" name="Int. J. Syst. Evol. Microbiol.">
        <title>The Global Catalogue of Microorganisms (GCM) 10K type strain sequencing project: providing services to taxonomists for standard genome sequencing and annotation.</title>
        <authorList>
            <consortium name="The Broad Institute Genomics Platform"/>
            <consortium name="The Broad Institute Genome Sequencing Center for Infectious Disease"/>
            <person name="Wu L."/>
            <person name="Ma J."/>
        </authorList>
    </citation>
    <scope>NUCLEOTIDE SEQUENCE [LARGE SCALE GENOMIC DNA]</scope>
    <source>
        <strain evidence="3">TISTR 932</strain>
    </source>
</reference>
<evidence type="ECO:0000313" key="3">
    <source>
        <dbReference type="Proteomes" id="UP001597427"/>
    </source>
</evidence>
<gene>
    <name evidence="2" type="ORF">ACFSR0_10385</name>
</gene>
<keyword evidence="3" id="KW-1185">Reference proteome</keyword>
<proteinExistence type="predicted"/>
<accession>A0ABW5TL13</accession>
<feature type="transmembrane region" description="Helical" evidence="1">
    <location>
        <begin position="167"/>
        <end position="188"/>
    </location>
</feature>
<dbReference type="EMBL" id="JBHUMO010000060">
    <property type="protein sequence ID" value="MFD2729822.1"/>
    <property type="molecule type" value="Genomic_DNA"/>
</dbReference>
<evidence type="ECO:0000256" key="1">
    <source>
        <dbReference type="SAM" id="Phobius"/>
    </source>
</evidence>